<comment type="similarity">
    <text evidence="2">Belongs to the cytochrome c oxidase VIIa family.</text>
</comment>
<feature type="transmembrane region" description="Helical" evidence="6">
    <location>
        <begin position="80"/>
        <end position="104"/>
    </location>
</feature>
<evidence type="ECO:0000256" key="6">
    <source>
        <dbReference type="SAM" id="Phobius"/>
    </source>
</evidence>
<keyword evidence="3" id="KW-0999">Mitochondrion inner membrane</keyword>
<proteinExistence type="inferred from homology"/>
<keyword evidence="6" id="KW-1133">Transmembrane helix</keyword>
<keyword evidence="4" id="KW-0496">Mitochondrion</keyword>
<evidence type="ECO:0000256" key="1">
    <source>
        <dbReference type="ARBA" id="ARBA00004273"/>
    </source>
</evidence>
<reference evidence="7" key="1">
    <citation type="journal article" date="2023" name="G3 (Bethesda)">
        <title>Whole genome assembly and annotation of the endangered Caribbean coral Acropora cervicornis.</title>
        <authorList>
            <person name="Selwyn J.D."/>
            <person name="Vollmer S.V."/>
        </authorList>
    </citation>
    <scope>NUCLEOTIDE SEQUENCE</scope>
    <source>
        <strain evidence="7">K2</strain>
    </source>
</reference>
<evidence type="ECO:0000256" key="5">
    <source>
        <dbReference type="ARBA" id="ARBA00023136"/>
    </source>
</evidence>
<dbReference type="GO" id="GO:0045277">
    <property type="term" value="C:respiratory chain complex IV"/>
    <property type="evidence" value="ECO:0007669"/>
    <property type="project" value="InterPro"/>
</dbReference>
<dbReference type="InterPro" id="IPR036539">
    <property type="entry name" value="Cyt_c_oxidase_su7a_sf"/>
</dbReference>
<protein>
    <submittedName>
        <fullName evidence="7">Cytochrome c oxidase subunit 7A-related protein</fullName>
    </submittedName>
</protein>
<keyword evidence="5 6" id="KW-0472">Membrane</keyword>
<comment type="caution">
    <text evidence="7">The sequence shown here is derived from an EMBL/GenBank/DDBJ whole genome shotgun (WGS) entry which is preliminary data.</text>
</comment>
<accession>A0AAD9VBZ4</accession>
<dbReference type="InterPro" id="IPR003177">
    <property type="entry name" value="Cytc_oxidase_su7a_met"/>
</dbReference>
<dbReference type="GO" id="GO:0005743">
    <property type="term" value="C:mitochondrial inner membrane"/>
    <property type="evidence" value="ECO:0007669"/>
    <property type="project" value="UniProtKB-SubCell"/>
</dbReference>
<keyword evidence="8" id="KW-1185">Reference proteome</keyword>
<evidence type="ECO:0000313" key="7">
    <source>
        <dbReference type="EMBL" id="KAK2568923.1"/>
    </source>
</evidence>
<dbReference type="GO" id="GO:0002082">
    <property type="term" value="P:regulation of oxidative phosphorylation"/>
    <property type="evidence" value="ECO:0007669"/>
    <property type="project" value="TreeGrafter"/>
</dbReference>
<dbReference type="AlphaFoldDB" id="A0AAD9VBZ4"/>
<dbReference type="PANTHER" id="PTHR10510">
    <property type="entry name" value="CYTOCHROME C OXIDASE POLYPEPTIDE 7A"/>
    <property type="match status" value="1"/>
</dbReference>
<dbReference type="EMBL" id="JARQWQ010000011">
    <property type="protein sequence ID" value="KAK2568923.1"/>
    <property type="molecule type" value="Genomic_DNA"/>
</dbReference>
<evidence type="ECO:0000256" key="3">
    <source>
        <dbReference type="ARBA" id="ARBA00022792"/>
    </source>
</evidence>
<sequence length="114" mass="12442">MFYKQNSFSGRVSPSEAAAAYQPQGLGPAKQVKAGPVIEVTPMSNNSPASSAMSEIRRWQEIFQKAKAPVYLAGGTRDVVMFRGLSAVIGIGLGYTFYNMYLMATGRLKKKERS</sequence>
<dbReference type="Gene3D" id="4.10.91.10">
    <property type="entry name" value="Cytochrome c oxidase, subunit VIIa"/>
    <property type="match status" value="1"/>
</dbReference>
<dbReference type="GO" id="GO:0006123">
    <property type="term" value="P:mitochondrial electron transport, cytochrome c to oxygen"/>
    <property type="evidence" value="ECO:0007669"/>
    <property type="project" value="InterPro"/>
</dbReference>
<gene>
    <name evidence="7" type="ORF">P5673_006994</name>
</gene>
<evidence type="ECO:0000313" key="8">
    <source>
        <dbReference type="Proteomes" id="UP001249851"/>
    </source>
</evidence>
<organism evidence="7 8">
    <name type="scientific">Acropora cervicornis</name>
    <name type="common">Staghorn coral</name>
    <dbReference type="NCBI Taxonomy" id="6130"/>
    <lineage>
        <taxon>Eukaryota</taxon>
        <taxon>Metazoa</taxon>
        <taxon>Cnidaria</taxon>
        <taxon>Anthozoa</taxon>
        <taxon>Hexacorallia</taxon>
        <taxon>Scleractinia</taxon>
        <taxon>Astrocoeniina</taxon>
        <taxon>Acroporidae</taxon>
        <taxon>Acropora</taxon>
    </lineage>
</organism>
<name>A0AAD9VBZ4_ACRCE</name>
<reference evidence="7" key="2">
    <citation type="journal article" date="2023" name="Science">
        <title>Genomic signatures of disease resistance in endangered staghorn corals.</title>
        <authorList>
            <person name="Vollmer S.V."/>
            <person name="Selwyn J.D."/>
            <person name="Despard B.A."/>
            <person name="Roesel C.L."/>
        </authorList>
    </citation>
    <scope>NUCLEOTIDE SEQUENCE</scope>
    <source>
        <strain evidence="7">K2</strain>
    </source>
</reference>
<comment type="subcellular location">
    <subcellularLocation>
        <location evidence="1">Mitochondrion inner membrane</location>
    </subcellularLocation>
</comment>
<keyword evidence="6" id="KW-0812">Transmembrane</keyword>
<dbReference type="GO" id="GO:0097250">
    <property type="term" value="P:mitochondrial respirasome assembly"/>
    <property type="evidence" value="ECO:0007669"/>
    <property type="project" value="TreeGrafter"/>
</dbReference>
<dbReference type="PANTHER" id="PTHR10510:SF11">
    <property type="entry name" value="CYTOCHROME C OXIDASE SUBUNIT 7A, MITOCHONDRIAL"/>
    <property type="match status" value="1"/>
</dbReference>
<dbReference type="SUPFAM" id="SSF81419">
    <property type="entry name" value="Mitochondrial cytochrome c oxidase subunit VIIa"/>
    <property type="match status" value="1"/>
</dbReference>
<dbReference type="Proteomes" id="UP001249851">
    <property type="component" value="Unassembled WGS sequence"/>
</dbReference>
<evidence type="ECO:0000256" key="4">
    <source>
        <dbReference type="ARBA" id="ARBA00023128"/>
    </source>
</evidence>
<evidence type="ECO:0000256" key="2">
    <source>
        <dbReference type="ARBA" id="ARBA00009331"/>
    </source>
</evidence>